<protein>
    <submittedName>
        <fullName evidence="1">Uncharacterized protein</fullName>
    </submittedName>
</protein>
<evidence type="ECO:0000313" key="2">
    <source>
        <dbReference type="Proteomes" id="UP000006729"/>
    </source>
</evidence>
<organism evidence="1 2">
    <name type="scientific">Populus trichocarpa</name>
    <name type="common">Western balsam poplar</name>
    <name type="synonym">Populus balsamifera subsp. trichocarpa</name>
    <dbReference type="NCBI Taxonomy" id="3694"/>
    <lineage>
        <taxon>Eukaryota</taxon>
        <taxon>Viridiplantae</taxon>
        <taxon>Streptophyta</taxon>
        <taxon>Embryophyta</taxon>
        <taxon>Tracheophyta</taxon>
        <taxon>Spermatophyta</taxon>
        <taxon>Magnoliopsida</taxon>
        <taxon>eudicotyledons</taxon>
        <taxon>Gunneridae</taxon>
        <taxon>Pentapetalae</taxon>
        <taxon>rosids</taxon>
        <taxon>fabids</taxon>
        <taxon>Malpighiales</taxon>
        <taxon>Salicaceae</taxon>
        <taxon>Saliceae</taxon>
        <taxon>Populus</taxon>
    </lineage>
</organism>
<accession>A0ACC0THU6</accession>
<gene>
    <name evidence="1" type="ORF">POPTR_001G078400v4</name>
</gene>
<dbReference type="EMBL" id="CM009290">
    <property type="protein sequence ID" value="KAI9401083.1"/>
    <property type="molecule type" value="Genomic_DNA"/>
</dbReference>
<dbReference type="Proteomes" id="UP000006729">
    <property type="component" value="Chromosome 1"/>
</dbReference>
<comment type="caution">
    <text evidence="1">The sequence shown here is derived from an EMBL/GenBank/DDBJ whole genome shotgun (WGS) entry which is preliminary data.</text>
</comment>
<evidence type="ECO:0000313" key="1">
    <source>
        <dbReference type="EMBL" id="KAI9401083.1"/>
    </source>
</evidence>
<name>A0ACC0THU6_POPTR</name>
<reference evidence="1 2" key="1">
    <citation type="journal article" date="2006" name="Science">
        <title>The genome of black cottonwood, Populus trichocarpa (Torr. &amp; Gray).</title>
        <authorList>
            <person name="Tuskan G.A."/>
            <person name="Difazio S."/>
            <person name="Jansson S."/>
            <person name="Bohlmann J."/>
            <person name="Grigoriev I."/>
            <person name="Hellsten U."/>
            <person name="Putnam N."/>
            <person name="Ralph S."/>
            <person name="Rombauts S."/>
            <person name="Salamov A."/>
            <person name="Schein J."/>
            <person name="Sterck L."/>
            <person name="Aerts A."/>
            <person name="Bhalerao R.R."/>
            <person name="Bhalerao R.P."/>
            <person name="Blaudez D."/>
            <person name="Boerjan W."/>
            <person name="Brun A."/>
            <person name="Brunner A."/>
            <person name="Busov V."/>
            <person name="Campbell M."/>
            <person name="Carlson J."/>
            <person name="Chalot M."/>
            <person name="Chapman J."/>
            <person name="Chen G.L."/>
            <person name="Cooper D."/>
            <person name="Coutinho P.M."/>
            <person name="Couturier J."/>
            <person name="Covert S."/>
            <person name="Cronk Q."/>
            <person name="Cunningham R."/>
            <person name="Davis J."/>
            <person name="Degroeve S."/>
            <person name="Dejardin A."/>
            <person name="Depamphilis C."/>
            <person name="Detter J."/>
            <person name="Dirks B."/>
            <person name="Dubchak I."/>
            <person name="Duplessis S."/>
            <person name="Ehlting J."/>
            <person name="Ellis B."/>
            <person name="Gendler K."/>
            <person name="Goodstein D."/>
            <person name="Gribskov M."/>
            <person name="Grimwood J."/>
            <person name="Groover A."/>
            <person name="Gunter L."/>
            <person name="Hamberger B."/>
            <person name="Heinze B."/>
            <person name="Helariutta Y."/>
            <person name="Henrissat B."/>
            <person name="Holligan D."/>
            <person name="Holt R."/>
            <person name="Huang W."/>
            <person name="Islam-Faridi N."/>
            <person name="Jones S."/>
            <person name="Jones-Rhoades M."/>
            <person name="Jorgensen R."/>
            <person name="Joshi C."/>
            <person name="Kangasjarvi J."/>
            <person name="Karlsson J."/>
            <person name="Kelleher C."/>
            <person name="Kirkpatrick R."/>
            <person name="Kirst M."/>
            <person name="Kohler A."/>
            <person name="Kalluri U."/>
            <person name="Larimer F."/>
            <person name="Leebens-Mack J."/>
            <person name="Leple J.C."/>
            <person name="Locascio P."/>
            <person name="Lou Y."/>
            <person name="Lucas S."/>
            <person name="Martin F."/>
            <person name="Montanini B."/>
            <person name="Napoli C."/>
            <person name="Nelson D.R."/>
            <person name="Nelson C."/>
            <person name="Nieminen K."/>
            <person name="Nilsson O."/>
            <person name="Pereda V."/>
            <person name="Peter G."/>
            <person name="Philippe R."/>
            <person name="Pilate G."/>
            <person name="Poliakov A."/>
            <person name="Razumovskaya J."/>
            <person name="Richardson P."/>
            <person name="Rinaldi C."/>
            <person name="Ritland K."/>
            <person name="Rouze P."/>
            <person name="Ryaboy D."/>
            <person name="Schmutz J."/>
            <person name="Schrader J."/>
            <person name="Segerman B."/>
            <person name="Shin H."/>
            <person name="Siddiqui A."/>
            <person name="Sterky F."/>
            <person name="Terry A."/>
            <person name="Tsai C.J."/>
            <person name="Uberbacher E."/>
            <person name="Unneberg P."/>
            <person name="Vahala J."/>
            <person name="Wall K."/>
            <person name="Wessler S."/>
            <person name="Yang G."/>
            <person name="Yin T."/>
            <person name="Douglas C."/>
            <person name="Marra M."/>
            <person name="Sandberg G."/>
            <person name="Van de Peer Y."/>
            <person name="Rokhsar D."/>
        </authorList>
    </citation>
    <scope>NUCLEOTIDE SEQUENCE [LARGE SCALE GENOMIC DNA]</scope>
    <source>
        <strain evidence="2">cv. Nisqually</strain>
    </source>
</reference>
<sequence length="199" mass="23422">MSSKHGHTELEATQRNSLVSIFYFVFLINWPISYWFFPSFTHTHTHTHTHTYCRIKLVNIVSIIHDLDQHCKQRIKVTRRGIRRPSCTIRGITSKMVEIREGQKRIKEGQKEVRKKFKEIRKESKKLKDETDLISRQSAANQLRLDLMFQIVKARADNDSAKDAHLTRTLRFVAPSSYTLFFNCSYSLYIYTSMSHLAV</sequence>
<keyword evidence="2" id="KW-1185">Reference proteome</keyword>
<proteinExistence type="predicted"/>